<gene>
    <name evidence="2" type="ORF">LB452_13305</name>
</gene>
<dbReference type="RefSeq" id="WP_224462230.1">
    <property type="nucleotide sequence ID" value="NZ_JAIQZE010000021.1"/>
</dbReference>
<keyword evidence="3" id="KW-1185">Reference proteome</keyword>
<feature type="chain" id="PRO_5047054804" evidence="1">
    <location>
        <begin position="19"/>
        <end position="213"/>
    </location>
</feature>
<accession>A0ABS7XLQ2</accession>
<evidence type="ECO:0000256" key="1">
    <source>
        <dbReference type="SAM" id="SignalP"/>
    </source>
</evidence>
<sequence length="213" mass="25468">MRLLIFNILLLFSTQSWSQTDLGIGLVSIDFDDQTVLEFYSDTLDTKPEKVIEFFDDRTINSWNIKNLEKQQEWLKPEVLWLDYFAFTFRCLTKTDNWFELIINNENGETYWLKKTEKTKFNNWEDYLKDMFGVARLSSFSQKIRTEPDENSKEIEYQGTDCFVVESMKGDWIKITTPDYCDENFTDSKTPIKSGWIKWRQGNKMIIEYFTTS</sequence>
<dbReference type="EMBL" id="JAIQZE010000021">
    <property type="protein sequence ID" value="MBZ9779900.1"/>
    <property type="molecule type" value="Genomic_DNA"/>
</dbReference>
<evidence type="ECO:0000313" key="3">
    <source>
        <dbReference type="Proteomes" id="UP001199314"/>
    </source>
</evidence>
<comment type="caution">
    <text evidence="2">The sequence shown here is derived from an EMBL/GenBank/DDBJ whole genome shotgun (WGS) entry which is preliminary data.</text>
</comment>
<feature type="signal peptide" evidence="1">
    <location>
        <begin position="1"/>
        <end position="18"/>
    </location>
</feature>
<evidence type="ECO:0000313" key="2">
    <source>
        <dbReference type="EMBL" id="MBZ9779900.1"/>
    </source>
</evidence>
<protein>
    <submittedName>
        <fullName evidence="2">Uncharacterized protein</fullName>
    </submittedName>
</protein>
<keyword evidence="1" id="KW-0732">Signal</keyword>
<proteinExistence type="predicted"/>
<dbReference type="Proteomes" id="UP001199314">
    <property type="component" value="Unassembled WGS sequence"/>
</dbReference>
<name>A0ABS7XLQ2_9FLAO</name>
<reference evidence="3" key="1">
    <citation type="submission" date="2023-07" db="EMBL/GenBank/DDBJ databases">
        <title>Novel species isolated from saline lakes on Tibetan Plateau.</title>
        <authorList>
            <person name="Lu H."/>
        </authorList>
    </citation>
    <scope>NUCLEOTIDE SEQUENCE [LARGE SCALE GENOMIC DNA]</scope>
    <source>
        <strain evidence="3">CAK8W</strain>
    </source>
</reference>
<organism evidence="2 3">
    <name type="scientific">Psychroflexus longus</name>
    <dbReference type="NCBI Taxonomy" id="2873596"/>
    <lineage>
        <taxon>Bacteria</taxon>
        <taxon>Pseudomonadati</taxon>
        <taxon>Bacteroidota</taxon>
        <taxon>Flavobacteriia</taxon>
        <taxon>Flavobacteriales</taxon>
        <taxon>Flavobacteriaceae</taxon>
        <taxon>Psychroflexus</taxon>
    </lineage>
</organism>